<evidence type="ECO:0008006" key="3">
    <source>
        <dbReference type="Google" id="ProtNLM"/>
    </source>
</evidence>
<dbReference type="EMBL" id="JAAIYO010000001">
    <property type="protein sequence ID" value="MBE4747764.1"/>
    <property type="molecule type" value="Genomic_DNA"/>
</dbReference>
<accession>A0ABR9PIN0</accession>
<evidence type="ECO:0000313" key="1">
    <source>
        <dbReference type="EMBL" id="MBE4747764.1"/>
    </source>
</evidence>
<name>A0ABR9PIN0_9BACT</name>
<keyword evidence="2" id="KW-1185">Reference proteome</keyword>
<organism evidence="1 2">
    <name type="scientific">Corallococcus soli</name>
    <dbReference type="NCBI Taxonomy" id="2710757"/>
    <lineage>
        <taxon>Bacteria</taxon>
        <taxon>Pseudomonadati</taxon>
        <taxon>Myxococcota</taxon>
        <taxon>Myxococcia</taxon>
        <taxon>Myxococcales</taxon>
        <taxon>Cystobacterineae</taxon>
        <taxon>Myxococcaceae</taxon>
        <taxon>Corallococcus</taxon>
    </lineage>
</organism>
<comment type="caution">
    <text evidence="1">The sequence shown here is derived from an EMBL/GenBank/DDBJ whole genome shotgun (WGS) entry which is preliminary data.</text>
</comment>
<sequence>MATSTDPILKGKPFAQGLDIRGFSSADEKDLVELRKMVHVAMAELAPDARLALIDTHVRRVAARQSALKEHVDLCVALKERAHGYSSTEAYPRALSILRREEWPATDYLDERLLLDAIVEMHRTLQRGT</sequence>
<proteinExistence type="predicted"/>
<dbReference type="RefSeq" id="WP_193347120.1">
    <property type="nucleotide sequence ID" value="NZ_CBCSIP010000104.1"/>
</dbReference>
<reference evidence="1 2" key="1">
    <citation type="submission" date="2020-02" db="EMBL/GenBank/DDBJ databases">
        <authorList>
            <person name="Babadi Z.K."/>
            <person name="Risdian C."/>
            <person name="Ebrahimipour G.H."/>
            <person name="Wink J."/>
        </authorList>
    </citation>
    <scope>NUCLEOTIDE SEQUENCE [LARGE SCALE GENOMIC DNA]</scope>
    <source>
        <strain evidence="1 2">ZKHCc1 1396</strain>
    </source>
</reference>
<evidence type="ECO:0000313" key="2">
    <source>
        <dbReference type="Proteomes" id="UP001516472"/>
    </source>
</evidence>
<gene>
    <name evidence="1" type="ORF">G4177_06170</name>
</gene>
<dbReference type="Proteomes" id="UP001516472">
    <property type="component" value="Unassembled WGS sequence"/>
</dbReference>
<protein>
    <recommendedName>
        <fullName evidence="3">Hpt domain-containing protein</fullName>
    </recommendedName>
</protein>